<keyword evidence="2" id="KW-0645">Protease</keyword>
<reference evidence="2" key="1">
    <citation type="submission" date="2016-10" db="EMBL/GenBank/DDBJ databases">
        <title>Sequence of Gallionella enrichment culture.</title>
        <authorList>
            <person name="Poehlein A."/>
            <person name="Muehling M."/>
            <person name="Daniel R."/>
        </authorList>
    </citation>
    <scope>NUCLEOTIDE SEQUENCE</scope>
</reference>
<evidence type="ECO:0000313" key="2">
    <source>
        <dbReference type="EMBL" id="OIQ93562.1"/>
    </source>
</evidence>
<name>A0A1J5RDY5_9ZZZZ</name>
<accession>A0A1J5RDY5</accession>
<proteinExistence type="predicted"/>
<dbReference type="InterPro" id="IPR014719">
    <property type="entry name" value="Ribosomal_bL12_C/ClpS-like"/>
</dbReference>
<dbReference type="InterPro" id="IPR003769">
    <property type="entry name" value="ClpS_core"/>
</dbReference>
<dbReference type="GO" id="GO:0006508">
    <property type="term" value="P:proteolysis"/>
    <property type="evidence" value="ECO:0007669"/>
    <property type="project" value="UniProtKB-KW"/>
</dbReference>
<protein>
    <submittedName>
        <fullName evidence="2">ATP-dependent Clp protease adapter protein ClpS</fullName>
    </submittedName>
</protein>
<feature type="domain" description="Adaptor protein ClpS core" evidence="1">
    <location>
        <begin position="16"/>
        <end position="88"/>
    </location>
</feature>
<sequence>MKTFGASIAEAEVLRPTMKTLVMHNAEDVSFQQVWAVLGRAFHFPIQITRQIALQAHREGTADVFTASREVIEAKRSVCDRAAETEGCPQLMFSMRDA</sequence>
<dbReference type="Gene3D" id="3.30.1390.10">
    <property type="match status" value="1"/>
</dbReference>
<dbReference type="SUPFAM" id="SSF54736">
    <property type="entry name" value="ClpS-like"/>
    <property type="match status" value="1"/>
</dbReference>
<dbReference type="GO" id="GO:0008233">
    <property type="term" value="F:peptidase activity"/>
    <property type="evidence" value="ECO:0007669"/>
    <property type="project" value="UniProtKB-KW"/>
</dbReference>
<dbReference type="AlphaFoldDB" id="A0A1J5RDY5"/>
<dbReference type="Pfam" id="PF02617">
    <property type="entry name" value="ClpS"/>
    <property type="match status" value="1"/>
</dbReference>
<organism evidence="2">
    <name type="scientific">mine drainage metagenome</name>
    <dbReference type="NCBI Taxonomy" id="410659"/>
    <lineage>
        <taxon>unclassified sequences</taxon>
        <taxon>metagenomes</taxon>
        <taxon>ecological metagenomes</taxon>
    </lineage>
</organism>
<gene>
    <name evidence="2" type="primary">clpS_8</name>
    <name evidence="2" type="ORF">GALL_245220</name>
</gene>
<dbReference type="GO" id="GO:0030163">
    <property type="term" value="P:protein catabolic process"/>
    <property type="evidence" value="ECO:0007669"/>
    <property type="project" value="InterPro"/>
</dbReference>
<evidence type="ECO:0000259" key="1">
    <source>
        <dbReference type="Pfam" id="PF02617"/>
    </source>
</evidence>
<keyword evidence="2" id="KW-0378">Hydrolase</keyword>
<comment type="caution">
    <text evidence="2">The sequence shown here is derived from an EMBL/GenBank/DDBJ whole genome shotgun (WGS) entry which is preliminary data.</text>
</comment>
<dbReference type="EMBL" id="MLJW01000205">
    <property type="protein sequence ID" value="OIQ93562.1"/>
    <property type="molecule type" value="Genomic_DNA"/>
</dbReference>